<accession>A0ABD1YJS7</accession>
<dbReference type="AlphaFoldDB" id="A0ABD1YJS7"/>
<evidence type="ECO:0000256" key="2">
    <source>
        <dbReference type="ARBA" id="ARBA00006824"/>
    </source>
</evidence>
<evidence type="ECO:0000256" key="5">
    <source>
        <dbReference type="ARBA" id="ARBA00023136"/>
    </source>
</evidence>
<organism evidence="8 9">
    <name type="scientific">Riccia fluitans</name>
    <dbReference type="NCBI Taxonomy" id="41844"/>
    <lineage>
        <taxon>Eukaryota</taxon>
        <taxon>Viridiplantae</taxon>
        <taxon>Streptophyta</taxon>
        <taxon>Embryophyta</taxon>
        <taxon>Marchantiophyta</taxon>
        <taxon>Marchantiopsida</taxon>
        <taxon>Marchantiidae</taxon>
        <taxon>Marchantiales</taxon>
        <taxon>Ricciaceae</taxon>
        <taxon>Riccia</taxon>
    </lineage>
</organism>
<evidence type="ECO:0000313" key="9">
    <source>
        <dbReference type="Proteomes" id="UP001605036"/>
    </source>
</evidence>
<reference evidence="8 9" key="1">
    <citation type="submission" date="2024-09" db="EMBL/GenBank/DDBJ databases">
        <title>Chromosome-scale assembly of Riccia fluitans.</title>
        <authorList>
            <person name="Paukszto L."/>
            <person name="Sawicki J."/>
            <person name="Karawczyk K."/>
            <person name="Piernik-Szablinska J."/>
            <person name="Szczecinska M."/>
            <person name="Mazdziarz M."/>
        </authorList>
    </citation>
    <scope>NUCLEOTIDE SEQUENCE [LARGE SCALE GENOMIC DNA]</scope>
    <source>
        <strain evidence="8">Rf_01</strain>
        <tissue evidence="8">Aerial parts of the thallus</tissue>
    </source>
</reference>
<gene>
    <name evidence="8" type="ORF">R1flu_015586</name>
</gene>
<feature type="compositionally biased region" description="Gly residues" evidence="7">
    <location>
        <begin position="110"/>
        <end position="143"/>
    </location>
</feature>
<dbReference type="EMBL" id="JBHFFA010000004">
    <property type="protein sequence ID" value="KAL2630900.1"/>
    <property type="molecule type" value="Genomic_DNA"/>
</dbReference>
<dbReference type="PANTHER" id="PTHR11266:SF80">
    <property type="entry name" value="PEROXISOMAL MEMBRANE PROTEIN 2"/>
    <property type="match status" value="1"/>
</dbReference>
<comment type="subcellular location">
    <subcellularLocation>
        <location evidence="1">Membrane</location>
        <topology evidence="1">Multi-pass membrane protein</topology>
    </subcellularLocation>
</comment>
<dbReference type="Pfam" id="PF04117">
    <property type="entry name" value="Mpv17_PMP22"/>
    <property type="match status" value="1"/>
</dbReference>
<keyword evidence="5 6" id="KW-0472">Membrane</keyword>
<evidence type="ECO:0000256" key="6">
    <source>
        <dbReference type="RuleBase" id="RU363053"/>
    </source>
</evidence>
<sequence length="339" mass="36232">MLRAPSTLSILRQLHGLQTHGAAVLRKQCQLSNLSTSASSLRISSSSSNSLASCEIPHHHSTKPLGVSSRTWRLVTPAAGAHHALRRIPTASVHSSATASSRYAAASVDGGNGGGGKQGGGEGGSGGGGGGGGGNEGQSGAGDTGKSSRLWAFWLWYMGCLDSNPIFTKAITSALLTLFGDVFCQFVVDNAEKLDIKRTCIMTLLGFALTGPTLHFWYLSLYKFVTVAGPLGVGVRLALDQFLFSPIFIAVFISSLMTLEGKSSQIVPKLKQDLWEACLANWKLWIPTQTINFMFVPQKLQVGFANIVALAWNTYMSYQSHKKVEVKVIQMEELPIKSG</sequence>
<evidence type="ECO:0000256" key="3">
    <source>
        <dbReference type="ARBA" id="ARBA00022692"/>
    </source>
</evidence>
<comment type="caution">
    <text evidence="8">The sequence shown here is derived from an EMBL/GenBank/DDBJ whole genome shotgun (WGS) entry which is preliminary data.</text>
</comment>
<dbReference type="PANTHER" id="PTHR11266">
    <property type="entry name" value="PEROXISOMAL MEMBRANE PROTEIN 2, PXMP2 MPV17"/>
    <property type="match status" value="1"/>
</dbReference>
<evidence type="ECO:0000313" key="8">
    <source>
        <dbReference type="EMBL" id="KAL2630900.1"/>
    </source>
</evidence>
<keyword evidence="3 6" id="KW-0812">Transmembrane</keyword>
<protein>
    <submittedName>
        <fullName evidence="8">Uncharacterized protein</fullName>
    </submittedName>
</protein>
<dbReference type="GO" id="GO:0016020">
    <property type="term" value="C:membrane"/>
    <property type="evidence" value="ECO:0007669"/>
    <property type="project" value="UniProtKB-SubCell"/>
</dbReference>
<feature type="transmembrane region" description="Helical" evidence="6">
    <location>
        <begin position="238"/>
        <end position="259"/>
    </location>
</feature>
<keyword evidence="9" id="KW-1185">Reference proteome</keyword>
<name>A0ABD1YJS7_9MARC</name>
<keyword evidence="4 6" id="KW-1133">Transmembrane helix</keyword>
<evidence type="ECO:0000256" key="1">
    <source>
        <dbReference type="ARBA" id="ARBA00004141"/>
    </source>
</evidence>
<evidence type="ECO:0000256" key="7">
    <source>
        <dbReference type="SAM" id="MobiDB-lite"/>
    </source>
</evidence>
<comment type="similarity">
    <text evidence="2 6">Belongs to the peroxisomal membrane protein PXMP2/4 family.</text>
</comment>
<feature type="transmembrane region" description="Helical" evidence="6">
    <location>
        <begin position="200"/>
        <end position="218"/>
    </location>
</feature>
<proteinExistence type="inferred from homology"/>
<feature type="region of interest" description="Disordered" evidence="7">
    <location>
        <begin position="109"/>
        <end position="143"/>
    </location>
</feature>
<dbReference type="InterPro" id="IPR007248">
    <property type="entry name" value="Mpv17_PMP22"/>
</dbReference>
<feature type="transmembrane region" description="Helical" evidence="6">
    <location>
        <begin position="170"/>
        <end position="188"/>
    </location>
</feature>
<evidence type="ECO:0000256" key="4">
    <source>
        <dbReference type="ARBA" id="ARBA00022989"/>
    </source>
</evidence>
<dbReference type="Proteomes" id="UP001605036">
    <property type="component" value="Unassembled WGS sequence"/>
</dbReference>